<dbReference type="InterPro" id="IPR015424">
    <property type="entry name" value="PyrdxlP-dep_Trfase"/>
</dbReference>
<dbReference type="Pfam" id="PF03473">
    <property type="entry name" value="MOSC"/>
    <property type="match status" value="1"/>
</dbReference>
<evidence type="ECO:0000256" key="3">
    <source>
        <dbReference type="ARBA" id="ARBA00023150"/>
    </source>
</evidence>
<dbReference type="GO" id="GO:0008265">
    <property type="term" value="F:molybdenum cofactor sulfurtransferase activity"/>
    <property type="evidence" value="ECO:0007669"/>
    <property type="project" value="UniProtKB-UniRule"/>
</dbReference>
<sequence>MATPNLYNFSIEQRRQEEFPQLRNAVYVDHAGATLCSKSQIDAVHQELTSTLYGNPHSYNASSKLATDTVDQIRYRLLKFFNTSHEEYSLIFTAGCTASLKIVAECFSFGNEPSGVFCFLEDNHTSVQGMRELVAERSSGIFCLNEEELTTAISNQISGTKAENENLPKDNKASSPVDPPSVSSSARSLLAYPAQSNFSGRKYPLDWVNRVQKSGLGLPGRRQLTSEKWFVLLDAAAFVSTSRLNLSEVKPDFVTLSFYKMFGYPTGLGALLVHKRASNTLSKKYFGGGTVAMSAAKDRFHVFRDTLHERFEDGTLPFLSIISLRLGLDALNKLAGGMDRISQHVFAVAQYFHHHLQSLKHGNGHPLAQIYGDVQFNDPREQGGLVTFNLRRADGKFIGFAEVDKFAQLHDVHLRTGCFCNIGACQIYLNLSSKLIRDNFAAGHVCGDNMDLINGLPTGAVRISFGYMSTISDARVCLRFIADTFLEQVTPVPIFPDPEWYRSASEDGKSDLTEVKKAEKVTKALEKNVTVTENGVTNGENKDVNTADVSAASVSKTCSETVRKVTDIFLYPIKSCGAFRVSEWAMSSKGLLYDREWVLVSDTGVTIGQKREPRICLLSPFIDLERRKLVLSFPGASPFELPLDQEDEDDATASLCTNKVCGDRVNTVDCGEAVSDWLSNNFETSGIRMLRQQSDDTRQSKLKDKENIGSTELDKPKLSMANESQLVLLSRASVRELQKKMVEIIDVNDTEDTNVSTAPADISEDKLVLRFRGNLVIDGGKSFEEEEWSSIQVGQNTVVCQGACSRCQMICMDQETGQKSREPLRTLGVWRGKKVPFGVHARMLPPTDGSRQFLRVGDIVLVKQ</sequence>
<evidence type="ECO:0000256" key="5">
    <source>
        <dbReference type="SAM" id="MobiDB-lite"/>
    </source>
</evidence>
<keyword evidence="1 4" id="KW-0808">Transferase</keyword>
<dbReference type="PANTHER" id="PTHR14237">
    <property type="entry name" value="MOLYBDOPTERIN COFACTOR SULFURASE MOSC"/>
    <property type="match status" value="1"/>
</dbReference>
<comment type="similarity">
    <text evidence="4">Belongs to the class-V pyridoxal-phosphate-dependent aminotransferase family. MOCOS subfamily.</text>
</comment>
<dbReference type="Gene3D" id="3.40.640.10">
    <property type="entry name" value="Type I PLP-dependent aspartate aminotransferase-like (Major domain)"/>
    <property type="match status" value="1"/>
</dbReference>
<reference evidence="7" key="1">
    <citation type="submission" date="2021-04" db="EMBL/GenBank/DDBJ databases">
        <authorList>
            <consortium name="Molecular Ecology Group"/>
        </authorList>
    </citation>
    <scope>NUCLEOTIDE SEQUENCE</scope>
</reference>
<dbReference type="GO" id="GO:0030170">
    <property type="term" value="F:pyridoxal phosphate binding"/>
    <property type="evidence" value="ECO:0007669"/>
    <property type="project" value="UniProtKB-UniRule"/>
</dbReference>
<dbReference type="Pfam" id="PF00266">
    <property type="entry name" value="Aminotran_5"/>
    <property type="match status" value="2"/>
</dbReference>
<evidence type="ECO:0000313" key="8">
    <source>
        <dbReference type="Proteomes" id="UP000678393"/>
    </source>
</evidence>
<dbReference type="PROSITE" id="PS51340">
    <property type="entry name" value="MOSC"/>
    <property type="match status" value="1"/>
</dbReference>
<protein>
    <recommendedName>
        <fullName evidence="4">Molybdenum cofactor sulfurase</fullName>
        <shortName evidence="4">MCS</shortName>
        <shortName evidence="4">MOS</shortName>
        <shortName evidence="4">MoCo sulfurase</shortName>
        <ecNumber evidence="4">2.8.1.9</ecNumber>
    </recommendedName>
    <alternativeName>
        <fullName evidence="4">Molybdenum cofactor sulfurtransferase</fullName>
    </alternativeName>
</protein>
<comment type="cofactor">
    <cofactor evidence="4">
        <name>pyridoxal 5'-phosphate</name>
        <dbReference type="ChEBI" id="CHEBI:597326"/>
    </cofactor>
</comment>
<dbReference type="GO" id="GO:0006777">
    <property type="term" value="P:Mo-molybdopterin cofactor biosynthetic process"/>
    <property type="evidence" value="ECO:0007669"/>
    <property type="project" value="UniProtKB-UniRule"/>
</dbReference>
<feature type="domain" description="MOSC" evidence="6">
    <location>
        <begin position="691"/>
        <end position="863"/>
    </location>
</feature>
<dbReference type="InterPro" id="IPR005303">
    <property type="entry name" value="MOCOS_middle"/>
</dbReference>
<keyword evidence="8" id="KW-1185">Reference proteome</keyword>
<dbReference type="InterPro" id="IPR028886">
    <property type="entry name" value="MoCo_sulfurase"/>
</dbReference>
<dbReference type="AlphaFoldDB" id="A0A8S3ZSF3"/>
<name>A0A8S3ZSF3_9EUPU</name>
<dbReference type="EMBL" id="CAJHNH020004334">
    <property type="protein sequence ID" value="CAG5130898.1"/>
    <property type="molecule type" value="Genomic_DNA"/>
</dbReference>
<keyword evidence="2 4" id="KW-0663">Pyridoxal phosphate</keyword>
<proteinExistence type="inferred from homology"/>
<evidence type="ECO:0000256" key="4">
    <source>
        <dbReference type="HAMAP-Rule" id="MF_03050"/>
    </source>
</evidence>
<feature type="compositionally biased region" description="Low complexity" evidence="5">
    <location>
        <begin position="173"/>
        <end position="184"/>
    </location>
</feature>
<dbReference type="InterPro" id="IPR000192">
    <property type="entry name" value="Aminotrans_V_dom"/>
</dbReference>
<organism evidence="7 8">
    <name type="scientific">Candidula unifasciata</name>
    <dbReference type="NCBI Taxonomy" id="100452"/>
    <lineage>
        <taxon>Eukaryota</taxon>
        <taxon>Metazoa</taxon>
        <taxon>Spiralia</taxon>
        <taxon>Lophotrochozoa</taxon>
        <taxon>Mollusca</taxon>
        <taxon>Gastropoda</taxon>
        <taxon>Heterobranchia</taxon>
        <taxon>Euthyneura</taxon>
        <taxon>Panpulmonata</taxon>
        <taxon>Eupulmonata</taxon>
        <taxon>Stylommatophora</taxon>
        <taxon>Helicina</taxon>
        <taxon>Helicoidea</taxon>
        <taxon>Geomitridae</taxon>
        <taxon>Candidula</taxon>
    </lineage>
</organism>
<feature type="compositionally biased region" description="Basic and acidic residues" evidence="5">
    <location>
        <begin position="693"/>
        <end position="716"/>
    </location>
</feature>
<dbReference type="SUPFAM" id="SSF141673">
    <property type="entry name" value="MOSC N-terminal domain-like"/>
    <property type="match status" value="1"/>
</dbReference>
<dbReference type="EC" id="2.8.1.9" evidence="4"/>
<dbReference type="InterPro" id="IPR005302">
    <property type="entry name" value="MoCF_Sase_C"/>
</dbReference>
<accession>A0A8S3ZSF3</accession>
<dbReference type="OrthoDB" id="420046at2759"/>
<evidence type="ECO:0000256" key="1">
    <source>
        <dbReference type="ARBA" id="ARBA00022679"/>
    </source>
</evidence>
<dbReference type="GO" id="GO:0030151">
    <property type="term" value="F:molybdenum ion binding"/>
    <property type="evidence" value="ECO:0007669"/>
    <property type="project" value="UniProtKB-UniRule"/>
</dbReference>
<feature type="region of interest" description="Disordered" evidence="5">
    <location>
        <begin position="689"/>
        <end position="716"/>
    </location>
</feature>
<evidence type="ECO:0000313" key="7">
    <source>
        <dbReference type="EMBL" id="CAG5130898.1"/>
    </source>
</evidence>
<dbReference type="HAMAP" id="MF_03050">
    <property type="entry name" value="MOCOS"/>
    <property type="match status" value="1"/>
</dbReference>
<dbReference type="Pfam" id="PF03476">
    <property type="entry name" value="MOSC_N"/>
    <property type="match status" value="1"/>
</dbReference>
<comment type="function">
    <text evidence="4">Sulfurates the molybdenum cofactor. Sulfation of molybdenum is essential for xanthine dehydrogenase (XDH) and aldehyde oxidase (ADO) enzymes in which molybdenum cofactor is liganded by 1 oxygen and 1 sulfur atom in active form.</text>
</comment>
<dbReference type="PANTHER" id="PTHR14237:SF80">
    <property type="entry name" value="MOLYBDENUM COFACTOR SULFURASE"/>
    <property type="match status" value="1"/>
</dbReference>
<feature type="region of interest" description="Disordered" evidence="5">
    <location>
        <begin position="159"/>
        <end position="184"/>
    </location>
</feature>
<evidence type="ECO:0000256" key="2">
    <source>
        <dbReference type="ARBA" id="ARBA00022898"/>
    </source>
</evidence>
<comment type="caution">
    <text evidence="7">The sequence shown here is derived from an EMBL/GenBank/DDBJ whole genome shotgun (WGS) entry which is preliminary data.</text>
</comment>
<feature type="active site" evidence="4">
    <location>
        <position position="420"/>
    </location>
</feature>
<dbReference type="SUPFAM" id="SSF53383">
    <property type="entry name" value="PLP-dependent transferases"/>
    <property type="match status" value="1"/>
</dbReference>
<comment type="catalytic activity">
    <reaction evidence="4">
        <text>Mo-molybdopterin + L-cysteine + AH2 = thio-Mo-molybdopterin + L-alanine + A + H2O</text>
        <dbReference type="Rhea" id="RHEA:42636"/>
        <dbReference type="ChEBI" id="CHEBI:13193"/>
        <dbReference type="ChEBI" id="CHEBI:15377"/>
        <dbReference type="ChEBI" id="CHEBI:17499"/>
        <dbReference type="ChEBI" id="CHEBI:35235"/>
        <dbReference type="ChEBI" id="CHEBI:57972"/>
        <dbReference type="ChEBI" id="CHEBI:71302"/>
        <dbReference type="ChEBI" id="CHEBI:82685"/>
        <dbReference type="EC" id="2.8.1.9"/>
    </reaction>
</comment>
<gene>
    <name evidence="7" type="ORF">CUNI_LOCUS16456</name>
</gene>
<dbReference type="Proteomes" id="UP000678393">
    <property type="component" value="Unassembled WGS sequence"/>
</dbReference>
<keyword evidence="3 4" id="KW-0501">Molybdenum cofactor biosynthesis</keyword>
<dbReference type="GO" id="GO:0016829">
    <property type="term" value="F:lyase activity"/>
    <property type="evidence" value="ECO:0007669"/>
    <property type="project" value="UniProtKB-UniRule"/>
</dbReference>
<evidence type="ECO:0000259" key="6">
    <source>
        <dbReference type="PROSITE" id="PS51340"/>
    </source>
</evidence>
<dbReference type="InterPro" id="IPR015421">
    <property type="entry name" value="PyrdxlP-dep_Trfase_major"/>
</dbReference>
<feature type="modified residue" description="N6-(pyridoxal phosphate)lysine" evidence="4">
    <location>
        <position position="260"/>
    </location>
</feature>
<feature type="compositionally biased region" description="Basic and acidic residues" evidence="5">
    <location>
        <begin position="162"/>
        <end position="172"/>
    </location>
</feature>